<dbReference type="InterPro" id="IPR011089">
    <property type="entry name" value="GmrSD_C"/>
</dbReference>
<feature type="compositionally biased region" description="Basic and acidic residues" evidence="1">
    <location>
        <begin position="217"/>
        <end position="237"/>
    </location>
</feature>
<keyword evidence="4" id="KW-0255">Endonuclease</keyword>
<dbReference type="PANTHER" id="PTHR24094">
    <property type="entry name" value="SECRETED PROTEIN"/>
    <property type="match status" value="1"/>
</dbReference>
<name>A0ABW7ADJ3_9ACTN</name>
<organism evidence="4 5">
    <name type="scientific">Nonomuraea marmarensis</name>
    <dbReference type="NCBI Taxonomy" id="3351344"/>
    <lineage>
        <taxon>Bacteria</taxon>
        <taxon>Bacillati</taxon>
        <taxon>Actinomycetota</taxon>
        <taxon>Actinomycetes</taxon>
        <taxon>Streptosporangiales</taxon>
        <taxon>Streptosporangiaceae</taxon>
        <taxon>Nonomuraea</taxon>
    </lineage>
</organism>
<evidence type="ECO:0000313" key="4">
    <source>
        <dbReference type="EMBL" id="MFG1704576.1"/>
    </source>
</evidence>
<feature type="domain" description="GmrSD restriction endonucleases C-terminal" evidence="3">
    <location>
        <begin position="91"/>
        <end position="210"/>
    </location>
</feature>
<keyword evidence="4" id="KW-0378">Hydrolase</keyword>
<feature type="region of interest" description="Disordered" evidence="1">
    <location>
        <begin position="212"/>
        <end position="237"/>
    </location>
</feature>
<dbReference type="EMBL" id="JBICRM010000008">
    <property type="protein sequence ID" value="MFG1704576.1"/>
    <property type="molecule type" value="Genomic_DNA"/>
</dbReference>
<sequence length="237" mass="26380">MLSLRTWHPHAATAAAATFLVLVPGAATASPAEPPPALSAKAADAQLSELTIAEPRPMRGYSRSRFPHWEGQGHSCDTRELVLARDGEDVKQDEKCRAIAGTWHSPYDGKDFDRATQLDIDHMVPLAEAWRSGADTWTDTRRRQFANDLDGPQLIAVSAESNRSKGDQAPGEWRPPLRTYWCDYGRAWIDVKSRYHLTVTQPERDALAEMIGTCGQQEDRQADKQDDKQDDKQNDGG</sequence>
<comment type="caution">
    <text evidence="4">The sequence shown here is derived from an EMBL/GenBank/DDBJ whole genome shotgun (WGS) entry which is preliminary data.</text>
</comment>
<reference evidence="4 5" key="1">
    <citation type="submission" date="2024-10" db="EMBL/GenBank/DDBJ databases">
        <authorList>
            <person name="Topkara A.R."/>
            <person name="Saygin H."/>
        </authorList>
    </citation>
    <scope>NUCLEOTIDE SEQUENCE [LARGE SCALE GENOMIC DNA]</scope>
    <source>
        <strain evidence="4 5">M3C6</strain>
    </source>
</reference>
<dbReference type="RefSeq" id="WP_393165746.1">
    <property type="nucleotide sequence ID" value="NZ_JBICRM010000008.1"/>
</dbReference>
<feature type="chain" id="PRO_5045459311" evidence="2">
    <location>
        <begin position="30"/>
        <end position="237"/>
    </location>
</feature>
<evidence type="ECO:0000259" key="3">
    <source>
        <dbReference type="Pfam" id="PF07510"/>
    </source>
</evidence>
<protein>
    <submittedName>
        <fullName evidence="4">HNH endonuclease family protein</fullName>
    </submittedName>
</protein>
<accession>A0ABW7ADJ3</accession>
<evidence type="ECO:0000256" key="2">
    <source>
        <dbReference type="SAM" id="SignalP"/>
    </source>
</evidence>
<dbReference type="PANTHER" id="PTHR24094:SF15">
    <property type="entry name" value="AMP-DEPENDENT SYNTHETASE_LIGASE DOMAIN-CONTAINING PROTEIN-RELATED"/>
    <property type="match status" value="1"/>
</dbReference>
<keyword evidence="2" id="KW-0732">Signal</keyword>
<dbReference type="GO" id="GO:0004519">
    <property type="term" value="F:endonuclease activity"/>
    <property type="evidence" value="ECO:0007669"/>
    <property type="project" value="UniProtKB-KW"/>
</dbReference>
<gene>
    <name evidence="4" type="ORF">ACFLIM_15400</name>
</gene>
<proteinExistence type="predicted"/>
<dbReference type="Pfam" id="PF07510">
    <property type="entry name" value="GmrSD_C"/>
    <property type="match status" value="1"/>
</dbReference>
<keyword evidence="4" id="KW-0540">Nuclease</keyword>
<evidence type="ECO:0000256" key="1">
    <source>
        <dbReference type="SAM" id="MobiDB-lite"/>
    </source>
</evidence>
<evidence type="ECO:0000313" key="5">
    <source>
        <dbReference type="Proteomes" id="UP001603978"/>
    </source>
</evidence>
<dbReference type="Proteomes" id="UP001603978">
    <property type="component" value="Unassembled WGS sequence"/>
</dbReference>
<keyword evidence="5" id="KW-1185">Reference proteome</keyword>
<feature type="signal peptide" evidence="2">
    <location>
        <begin position="1"/>
        <end position="29"/>
    </location>
</feature>